<comment type="caution">
    <text evidence="1">The sequence shown here is derived from an EMBL/GenBank/DDBJ whole genome shotgun (WGS) entry which is preliminary data.</text>
</comment>
<dbReference type="CDD" id="cd07178">
    <property type="entry name" value="terB_like_YebE"/>
    <property type="match status" value="1"/>
</dbReference>
<dbReference type="RefSeq" id="WP_283742203.1">
    <property type="nucleotide sequence ID" value="NZ_JASJEV010000020.1"/>
</dbReference>
<proteinExistence type="predicted"/>
<evidence type="ECO:0000313" key="1">
    <source>
        <dbReference type="EMBL" id="MDJ1160203.1"/>
    </source>
</evidence>
<keyword evidence="2" id="KW-1185">Reference proteome</keyword>
<sequence>MFDAKKLLDVLVGSAAGGGKSATGGPSSGLGGMLGDVLGQMTGGGAGYPAGGGSALGRAAGGGRAAGDLLGKALDYLKTPRGNLAASAVVVGLAGLLLGSKGGRKIASSAAKIGGLALIGGLAYAAYRNWQAGQAPAAQPGEAEAVALPAPQSSPFNADAASQDTALLLLRAMIAAASADGHVDDAERRSIIGGLKEAGFDMEASQFLDAELARPASVAALAAGAATPEIAVEVYTAARLAIEPDETRERVFLAELAGALKLDPQLVAQIDAAAAQVKLSA</sequence>
<dbReference type="EMBL" id="JASJEV010000020">
    <property type="protein sequence ID" value="MDJ1160203.1"/>
    <property type="molecule type" value="Genomic_DNA"/>
</dbReference>
<gene>
    <name evidence="1" type="ORF">QNA08_18475</name>
</gene>
<protein>
    <submittedName>
        <fullName evidence="1">DUF533 domain-containing protein</fullName>
    </submittedName>
</protein>
<organism evidence="1 2">
    <name type="scientific">Chelatococcus albus</name>
    <dbReference type="NCBI Taxonomy" id="3047466"/>
    <lineage>
        <taxon>Bacteria</taxon>
        <taxon>Pseudomonadati</taxon>
        <taxon>Pseudomonadota</taxon>
        <taxon>Alphaproteobacteria</taxon>
        <taxon>Hyphomicrobiales</taxon>
        <taxon>Chelatococcaceae</taxon>
        <taxon>Chelatococcus</taxon>
    </lineage>
</organism>
<name>A0ABT7ALE7_9HYPH</name>
<dbReference type="Pfam" id="PF04391">
    <property type="entry name" value="DUF533"/>
    <property type="match status" value="1"/>
</dbReference>
<dbReference type="Gene3D" id="1.10.3680.10">
    <property type="entry name" value="TerB-like"/>
    <property type="match status" value="1"/>
</dbReference>
<dbReference type="SUPFAM" id="SSF158682">
    <property type="entry name" value="TerB-like"/>
    <property type="match status" value="1"/>
</dbReference>
<dbReference type="InterPro" id="IPR029024">
    <property type="entry name" value="TerB-like"/>
</dbReference>
<dbReference type="Proteomes" id="UP001321492">
    <property type="component" value="Unassembled WGS sequence"/>
</dbReference>
<evidence type="ECO:0000313" key="2">
    <source>
        <dbReference type="Proteomes" id="UP001321492"/>
    </source>
</evidence>
<dbReference type="InterPro" id="IPR007486">
    <property type="entry name" value="YebE"/>
</dbReference>
<accession>A0ABT7ALE7</accession>
<reference evidence="1 2" key="1">
    <citation type="submission" date="2023-05" db="EMBL/GenBank/DDBJ databases">
        <title>Chelatococcus sp. nov., a moderately thermophilic bacterium isolated from hot spring microbial mat.</title>
        <authorList>
            <person name="Hu C.-J."/>
            <person name="Li W.-J."/>
        </authorList>
    </citation>
    <scope>NUCLEOTIDE SEQUENCE [LARGE SCALE GENOMIC DNA]</scope>
    <source>
        <strain evidence="1 2">SYSU G07232</strain>
    </source>
</reference>